<dbReference type="STRING" id="608506.COB47_2219"/>
<dbReference type="HOGENOM" id="CLU_1560128_0_0_9"/>
<dbReference type="KEGG" id="cob:COB47_2219"/>
<reference evidence="1 2" key="1">
    <citation type="journal article" date="2010" name="J. Bacteriol.">
        <title>Complete genome sequence of the cellulolytic thermophile Caldicellulosiruptor obsidiansis OB47T.</title>
        <authorList>
            <person name="Elkins J.G."/>
            <person name="Lochner A."/>
            <person name="Hamilton-Brehm S.D."/>
            <person name="Davenport K.W."/>
            <person name="Podar M."/>
            <person name="Brown S.D."/>
            <person name="Land M.L."/>
            <person name="Hauser L.J."/>
            <person name="Klingeman D.M."/>
            <person name="Raman B."/>
            <person name="Goodwin L.A."/>
            <person name="Tapia R."/>
            <person name="Meincke L.J."/>
            <person name="Detter J.C."/>
            <person name="Bruce D.C."/>
            <person name="Han C.S."/>
            <person name="Palumbo A.V."/>
            <person name="Cottingham R.W."/>
            <person name="Keller M."/>
            <person name="Graham D.E."/>
        </authorList>
    </citation>
    <scope>NUCLEOTIDE SEQUENCE [LARGE SCALE GENOMIC DNA]</scope>
    <source>
        <strain evidence="2">ATCC BAA-2073 / strain OB47</strain>
    </source>
</reference>
<keyword evidence="2" id="KW-1185">Reference proteome</keyword>
<accession>D9TH66</accession>
<dbReference type="EMBL" id="CP002164">
    <property type="protein sequence ID" value="ADL43463.1"/>
    <property type="molecule type" value="Genomic_DNA"/>
</dbReference>
<dbReference type="Proteomes" id="UP000000347">
    <property type="component" value="Chromosome"/>
</dbReference>
<proteinExistence type="predicted"/>
<sequence>MIKGARTESALEEGIKGTRYAFKNAEKYPEVFRFVKPKVAAKEAFNVKNVGTKVAMAGIAIDTGIDIYNDIKSKAEPTKIAADAVVDVTFGAGNVAASAAVGAWAGAAASAAAGAAGGSVIPGAGTVVGAIVGLGTGFAYTFATESFKINGKSLKDAAKQLTKKVFDHIAN</sequence>
<organism evidence="1 2">
    <name type="scientific">Caldicellulosiruptor obsidiansis (strain ATCC BAA-2073 / JCM 16842 / OB47)</name>
    <dbReference type="NCBI Taxonomy" id="608506"/>
    <lineage>
        <taxon>Bacteria</taxon>
        <taxon>Bacillati</taxon>
        <taxon>Bacillota</taxon>
        <taxon>Bacillota incertae sedis</taxon>
        <taxon>Caldicellulosiruptorales</taxon>
        <taxon>Caldicellulosiruptoraceae</taxon>
        <taxon>Caldicellulosiruptor</taxon>
    </lineage>
</organism>
<dbReference type="eggNOG" id="COG3266">
    <property type="taxonomic scope" value="Bacteria"/>
</dbReference>
<protein>
    <submittedName>
        <fullName evidence="1">Uncharacterized protein</fullName>
    </submittedName>
</protein>
<gene>
    <name evidence="1" type="ordered locus">COB47_2219</name>
</gene>
<dbReference type="AlphaFoldDB" id="D9TH66"/>
<evidence type="ECO:0000313" key="1">
    <source>
        <dbReference type="EMBL" id="ADL43463.1"/>
    </source>
</evidence>
<name>D9TH66_CALOO</name>
<evidence type="ECO:0000313" key="2">
    <source>
        <dbReference type="Proteomes" id="UP000000347"/>
    </source>
</evidence>